<evidence type="ECO:0000256" key="2">
    <source>
        <dbReference type="ARBA" id="ARBA00006464"/>
    </source>
</evidence>
<dbReference type="AlphaFoldDB" id="A0A5M6IRM8"/>
<feature type="domain" description="Bacterial sugar transferase" evidence="9">
    <location>
        <begin position="298"/>
        <end position="483"/>
    </location>
</feature>
<feature type="transmembrane region" description="Helical" evidence="8">
    <location>
        <begin position="40"/>
        <end position="58"/>
    </location>
</feature>
<sequence length="492" mass="53837">MSSVGSEIVSAYGHETMPPRLGQIPRPSAPPVSTRVIRDLVRLSDVVLFITAAVLAWLPTAQPAPGPFIVAGIVAAVTAVMIYSRTDLYSLAMLLGPGRRTGTAAAGIAAGTVTAGAELVLTGMPYGVIWQWTVLWAALAGGGLLLGRSVSLTLLRHWHAQGRLDRKMAIVGVNALSAALINRIDMGSPNTSVVGLYVERDEDAPPSQAGVPVLGGLDDLIVQVRVQAIDTIVVALPLIEQARVERICERLRDVACDVYLTADVVGLRYGAAAIADLDGHPVIVVRQRPLKDWQGVQKRAFDLAFGWLFMLILAPAMAIIAGLIRLDSPGPVLFRQRRLGFNNNVITVLKFRTMYHHASDPLANRLTERNDPRVTPLGRILRKYSLDELPQIFNVISGEMSLVGPRPHALNAKAANRYYGDVVAEYARRHVVKPGITGWAQVSGWRGETRTEEQIRQRVAHDLHYIENWSLGFDLRILWLTAVRELFSRHAF</sequence>
<feature type="transmembrane region" description="Helical" evidence="8">
    <location>
        <begin position="64"/>
        <end position="83"/>
    </location>
</feature>
<organism evidence="10 11">
    <name type="scientific">Rhodovastum atsumiense</name>
    <dbReference type="NCBI Taxonomy" id="504468"/>
    <lineage>
        <taxon>Bacteria</taxon>
        <taxon>Pseudomonadati</taxon>
        <taxon>Pseudomonadota</taxon>
        <taxon>Alphaproteobacteria</taxon>
        <taxon>Acetobacterales</taxon>
        <taxon>Acetobacteraceae</taxon>
        <taxon>Rhodovastum</taxon>
    </lineage>
</organism>
<dbReference type="RefSeq" id="WP_150042055.1">
    <property type="nucleotide sequence ID" value="NZ_OW485601.1"/>
</dbReference>
<comment type="similarity">
    <text evidence="2">Belongs to the bacterial sugar transferase family.</text>
</comment>
<dbReference type="EMBL" id="VWPK01000026">
    <property type="protein sequence ID" value="KAA5610953.1"/>
    <property type="molecule type" value="Genomic_DNA"/>
</dbReference>
<evidence type="ECO:0000313" key="11">
    <source>
        <dbReference type="Proteomes" id="UP000325255"/>
    </source>
</evidence>
<protein>
    <submittedName>
        <fullName evidence="10">Undecaprenyl-phosphate glucose phosphotransferase</fullName>
        <ecNumber evidence="10">2.7.8.31</ecNumber>
    </submittedName>
</protein>
<feature type="transmembrane region" description="Helical" evidence="8">
    <location>
        <begin position="129"/>
        <end position="147"/>
    </location>
</feature>
<evidence type="ECO:0000256" key="3">
    <source>
        <dbReference type="ARBA" id="ARBA00022679"/>
    </source>
</evidence>
<keyword evidence="4 8" id="KW-0812">Transmembrane</keyword>
<dbReference type="NCBIfam" id="TIGR03025">
    <property type="entry name" value="EPS_sugtrans"/>
    <property type="match status" value="1"/>
</dbReference>
<evidence type="ECO:0000256" key="1">
    <source>
        <dbReference type="ARBA" id="ARBA00004141"/>
    </source>
</evidence>
<dbReference type="GO" id="GO:0000271">
    <property type="term" value="P:polysaccharide biosynthetic process"/>
    <property type="evidence" value="ECO:0007669"/>
    <property type="project" value="UniProtKB-KW"/>
</dbReference>
<dbReference type="PANTHER" id="PTHR30576:SF0">
    <property type="entry name" value="UNDECAPRENYL-PHOSPHATE N-ACETYLGALACTOSAMINYL 1-PHOSPHATE TRANSFERASE-RELATED"/>
    <property type="match status" value="1"/>
</dbReference>
<name>A0A5M6IRM8_9PROT</name>
<dbReference type="InterPro" id="IPR003362">
    <property type="entry name" value="Bact_transf"/>
</dbReference>
<comment type="caution">
    <text evidence="10">The sequence shown here is derived from an EMBL/GenBank/DDBJ whole genome shotgun (WGS) entry which is preliminary data.</text>
</comment>
<evidence type="ECO:0000259" key="9">
    <source>
        <dbReference type="Pfam" id="PF02397"/>
    </source>
</evidence>
<dbReference type="Pfam" id="PF02397">
    <property type="entry name" value="Bac_transf"/>
    <property type="match status" value="1"/>
</dbReference>
<dbReference type="GO" id="GO:0016020">
    <property type="term" value="C:membrane"/>
    <property type="evidence" value="ECO:0007669"/>
    <property type="project" value="UniProtKB-SubCell"/>
</dbReference>
<dbReference type="NCBIfam" id="TIGR03023">
    <property type="entry name" value="WcaJ_sugtrans"/>
    <property type="match status" value="1"/>
</dbReference>
<evidence type="ECO:0000256" key="5">
    <source>
        <dbReference type="ARBA" id="ARBA00022989"/>
    </source>
</evidence>
<comment type="subcellular location">
    <subcellularLocation>
        <location evidence="1">Membrane</location>
        <topology evidence="1">Multi-pass membrane protein</topology>
    </subcellularLocation>
</comment>
<proteinExistence type="inferred from homology"/>
<dbReference type="PANTHER" id="PTHR30576">
    <property type="entry name" value="COLANIC BIOSYNTHESIS UDP-GLUCOSE LIPID CARRIER TRANSFERASE"/>
    <property type="match status" value="1"/>
</dbReference>
<evidence type="ECO:0000256" key="8">
    <source>
        <dbReference type="SAM" id="Phobius"/>
    </source>
</evidence>
<keyword evidence="7" id="KW-0270">Exopolysaccharide synthesis</keyword>
<keyword evidence="5 8" id="KW-1133">Transmembrane helix</keyword>
<gene>
    <name evidence="10" type="ORF">F1189_17105</name>
</gene>
<feature type="transmembrane region" description="Helical" evidence="8">
    <location>
        <begin position="104"/>
        <end position="123"/>
    </location>
</feature>
<dbReference type="Proteomes" id="UP000325255">
    <property type="component" value="Unassembled WGS sequence"/>
</dbReference>
<dbReference type="InterPro" id="IPR017473">
    <property type="entry name" value="Undecaprenyl-P_gluc_Ptfrase"/>
</dbReference>
<feature type="transmembrane region" description="Helical" evidence="8">
    <location>
        <begin position="304"/>
        <end position="326"/>
    </location>
</feature>
<keyword evidence="3 10" id="KW-0808">Transferase</keyword>
<evidence type="ECO:0000256" key="4">
    <source>
        <dbReference type="ARBA" id="ARBA00022692"/>
    </source>
</evidence>
<dbReference type="GO" id="GO:0089702">
    <property type="term" value="F:undecaprenyl-phosphate glucose phosphotransferase activity"/>
    <property type="evidence" value="ECO:0007669"/>
    <property type="project" value="UniProtKB-EC"/>
</dbReference>
<keyword evidence="6 8" id="KW-0472">Membrane</keyword>
<accession>A0A5M6IRM8</accession>
<reference evidence="10 11" key="1">
    <citation type="submission" date="2019-09" db="EMBL/GenBank/DDBJ databases">
        <title>Genome sequence of Rhodovastum atsumiense, a diverse member of the Acetobacteraceae family of non-sulfur purple photosynthetic bacteria.</title>
        <authorList>
            <person name="Meyer T."/>
            <person name="Kyndt J."/>
        </authorList>
    </citation>
    <scope>NUCLEOTIDE SEQUENCE [LARGE SCALE GENOMIC DNA]</scope>
    <source>
        <strain evidence="10 11">DSM 21279</strain>
    </source>
</reference>
<dbReference type="EC" id="2.7.8.31" evidence="10"/>
<dbReference type="InterPro" id="IPR017475">
    <property type="entry name" value="EPS_sugar_tfrase"/>
</dbReference>
<dbReference type="Pfam" id="PF13727">
    <property type="entry name" value="CoA_binding_3"/>
    <property type="match status" value="1"/>
</dbReference>
<dbReference type="Gene3D" id="3.40.50.720">
    <property type="entry name" value="NAD(P)-binding Rossmann-like Domain"/>
    <property type="match status" value="1"/>
</dbReference>
<dbReference type="OrthoDB" id="9808602at2"/>
<evidence type="ECO:0000256" key="6">
    <source>
        <dbReference type="ARBA" id="ARBA00023136"/>
    </source>
</evidence>
<evidence type="ECO:0000256" key="7">
    <source>
        <dbReference type="ARBA" id="ARBA00023169"/>
    </source>
</evidence>
<evidence type="ECO:0000313" key="10">
    <source>
        <dbReference type="EMBL" id="KAA5610953.1"/>
    </source>
</evidence>
<keyword evidence="11" id="KW-1185">Reference proteome</keyword>